<dbReference type="PANTHER" id="PTHR47667:SF1">
    <property type="entry name" value="REGULATOR OF TY1 TRANSPOSITION PROTEIN 107"/>
    <property type="match status" value="1"/>
</dbReference>
<dbReference type="STRING" id="344612.A1CPF4"/>
<feature type="compositionally biased region" description="Basic residues" evidence="1">
    <location>
        <begin position="102"/>
        <end position="112"/>
    </location>
</feature>
<dbReference type="PANTHER" id="PTHR47667">
    <property type="entry name" value="REGULATOR OF TY1 TRANSPOSITION PROTEIN 107"/>
    <property type="match status" value="1"/>
</dbReference>
<keyword evidence="5" id="KW-1185">Reference proteome</keyword>
<feature type="compositionally biased region" description="Basic and acidic residues" evidence="1">
    <location>
        <begin position="113"/>
        <end position="126"/>
    </location>
</feature>
<sequence length="317" mass="35505">MGKTLQKIHGCAAGKFGKDGDKIPQWIRANGGTFSKDVTDRVTHLVTTKEAFEKNVEQVQKAKCLGTVKVVTLAWLEDSLLSKSRKPKPEKPYLLETVSAKKEKKQRRAAKVQKREVDTKDKRTASKDPFANTSKPRSAASNYHVYVDEGTGVNFSTTINRQLHQKKSREKYQVKTAMSKHLCFHHKLSTPQVYESNKAPHKYATHCKYSRVGKSTNEFLAPLGSDLGSALAAFRSFLIEKTGKEWVQRFDGNPVPLKVDDDGKELPAHENWFQYEDGRSILSRFLGQGDTSTPVASSEVQQVECNSIASQPGHTRL</sequence>
<protein>
    <submittedName>
        <fullName evidence="4">BRCT domain protein</fullName>
    </submittedName>
</protein>
<reference evidence="4 5" key="1">
    <citation type="journal article" date="2008" name="PLoS Genet.">
        <title>Genomic islands in the pathogenic filamentous fungus Aspergillus fumigatus.</title>
        <authorList>
            <person name="Fedorova N.D."/>
            <person name="Khaldi N."/>
            <person name="Joardar V.S."/>
            <person name="Maiti R."/>
            <person name="Amedeo P."/>
            <person name="Anderson M.J."/>
            <person name="Crabtree J."/>
            <person name="Silva J.C."/>
            <person name="Badger J.H."/>
            <person name="Albarraq A."/>
            <person name="Angiuoli S."/>
            <person name="Bussey H."/>
            <person name="Bowyer P."/>
            <person name="Cotty P.J."/>
            <person name="Dyer P.S."/>
            <person name="Egan A."/>
            <person name="Galens K."/>
            <person name="Fraser-Liggett C.M."/>
            <person name="Haas B.J."/>
            <person name="Inman J.M."/>
            <person name="Kent R."/>
            <person name="Lemieux S."/>
            <person name="Malavazi I."/>
            <person name="Orvis J."/>
            <person name="Roemer T."/>
            <person name="Ronning C.M."/>
            <person name="Sundaram J.P."/>
            <person name="Sutton G."/>
            <person name="Turner G."/>
            <person name="Venter J.C."/>
            <person name="White O.R."/>
            <person name="Whitty B.R."/>
            <person name="Youngman P."/>
            <person name="Wolfe K.H."/>
            <person name="Goldman G.H."/>
            <person name="Wortman J.R."/>
            <person name="Jiang B."/>
            <person name="Denning D.W."/>
            <person name="Nierman W.C."/>
        </authorList>
    </citation>
    <scope>NUCLEOTIDE SEQUENCE [LARGE SCALE GENOMIC DNA]</scope>
    <source>
        <strain evidence="5">ATCC 1007 / CBS 513.65 / DSM 816 / NCTC 3887 / NRRL 1</strain>
    </source>
</reference>
<dbReference type="InterPro" id="IPR036930">
    <property type="entry name" value="WGR_dom_sf"/>
</dbReference>
<accession>A1CPF4</accession>
<dbReference type="Pfam" id="PF12738">
    <property type="entry name" value="PTCB-BRCT"/>
    <property type="match status" value="1"/>
</dbReference>
<dbReference type="EMBL" id="DS027059">
    <property type="protein sequence ID" value="EAW07525.1"/>
    <property type="molecule type" value="Genomic_DNA"/>
</dbReference>
<dbReference type="Gene3D" id="3.40.50.10190">
    <property type="entry name" value="BRCT domain"/>
    <property type="match status" value="1"/>
</dbReference>
<evidence type="ECO:0000313" key="4">
    <source>
        <dbReference type="EMBL" id="EAW07525.1"/>
    </source>
</evidence>
<dbReference type="AlphaFoldDB" id="A1CPF4"/>
<dbReference type="HOGENOM" id="CLU_048607_1_0_1"/>
<dbReference type="PROSITE" id="PS51977">
    <property type="entry name" value="WGR"/>
    <property type="match status" value="1"/>
</dbReference>
<dbReference type="eggNOG" id="ENOG502QQZ5">
    <property type="taxonomic scope" value="Eukaryota"/>
</dbReference>
<feature type="domain" description="WGR" evidence="3">
    <location>
        <begin position="142"/>
        <end position="259"/>
    </location>
</feature>
<feature type="region of interest" description="Disordered" evidence="1">
    <location>
        <begin position="99"/>
        <end position="137"/>
    </location>
</feature>
<dbReference type="SUPFAM" id="SSF52113">
    <property type="entry name" value="BRCT domain"/>
    <property type="match status" value="1"/>
</dbReference>
<feature type="domain" description="BRCT" evidence="2">
    <location>
        <begin position="21"/>
        <end position="93"/>
    </location>
</feature>
<dbReference type="CDD" id="cd00027">
    <property type="entry name" value="BRCT"/>
    <property type="match status" value="1"/>
</dbReference>
<dbReference type="OMA" id="WFYLEEK"/>
<dbReference type="PROSITE" id="PS50172">
    <property type="entry name" value="BRCT"/>
    <property type="match status" value="1"/>
</dbReference>
<dbReference type="VEuPathDB" id="FungiDB:ACLA_022390"/>
<proteinExistence type="predicted"/>
<dbReference type="KEGG" id="act:ACLA_022390"/>
<name>A1CPF4_ASPCL</name>
<dbReference type="InterPro" id="IPR008893">
    <property type="entry name" value="WGR_domain"/>
</dbReference>
<dbReference type="SUPFAM" id="SSF142921">
    <property type="entry name" value="WGR domain-like"/>
    <property type="match status" value="1"/>
</dbReference>
<dbReference type="Proteomes" id="UP000006701">
    <property type="component" value="Unassembled WGS sequence"/>
</dbReference>
<dbReference type="OrthoDB" id="342264at2759"/>
<dbReference type="InterPro" id="IPR036420">
    <property type="entry name" value="BRCT_dom_sf"/>
</dbReference>
<dbReference type="InterPro" id="IPR053036">
    <property type="entry name" value="CellCycle_DNARepair_Reg"/>
</dbReference>
<gene>
    <name evidence="4" type="ORF">ACLA_022390</name>
</gene>
<dbReference type="RefSeq" id="XP_001268951.1">
    <property type="nucleotide sequence ID" value="XM_001268950.1"/>
</dbReference>
<dbReference type="InterPro" id="IPR001357">
    <property type="entry name" value="BRCT_dom"/>
</dbReference>
<evidence type="ECO:0000256" key="1">
    <source>
        <dbReference type="SAM" id="MobiDB-lite"/>
    </source>
</evidence>
<dbReference type="GeneID" id="4701648"/>
<evidence type="ECO:0000259" key="2">
    <source>
        <dbReference type="PROSITE" id="PS50172"/>
    </source>
</evidence>
<evidence type="ECO:0000313" key="5">
    <source>
        <dbReference type="Proteomes" id="UP000006701"/>
    </source>
</evidence>
<evidence type="ECO:0000259" key="3">
    <source>
        <dbReference type="PROSITE" id="PS51977"/>
    </source>
</evidence>
<organism evidence="4 5">
    <name type="scientific">Aspergillus clavatus (strain ATCC 1007 / CBS 513.65 / DSM 816 / NCTC 3887 / NRRL 1 / QM 1276 / 107)</name>
    <dbReference type="NCBI Taxonomy" id="344612"/>
    <lineage>
        <taxon>Eukaryota</taxon>
        <taxon>Fungi</taxon>
        <taxon>Dikarya</taxon>
        <taxon>Ascomycota</taxon>
        <taxon>Pezizomycotina</taxon>
        <taxon>Eurotiomycetes</taxon>
        <taxon>Eurotiomycetidae</taxon>
        <taxon>Eurotiales</taxon>
        <taxon>Aspergillaceae</taxon>
        <taxon>Aspergillus</taxon>
        <taxon>Aspergillus subgen. Fumigati</taxon>
    </lineage>
</organism>